<gene>
    <name evidence="2" type="ORF">BALAC2494_00709</name>
</gene>
<evidence type="ECO:0000256" key="1">
    <source>
        <dbReference type="SAM" id="MobiDB-lite"/>
    </source>
</evidence>
<proteinExistence type="predicted"/>
<dbReference type="AlphaFoldDB" id="A0A806FN08"/>
<reference evidence="2 3" key="1">
    <citation type="journal article" date="2011" name="J. Bacteriol.">
        <title>Genome Sequence of the Probiotic Strain Bifidobacterium animalis subsp. lactis CNCM I-2494.</title>
        <authorList>
            <person name="Chervaux C."/>
            <person name="Grimaldi C."/>
            <person name="Bolotin A."/>
            <person name="Quinquis B."/>
            <person name="Legrain-Raspaud S."/>
            <person name="van Hylckama Vlieg J.E."/>
            <person name="Denariaz G."/>
            <person name="Smokvina T."/>
        </authorList>
    </citation>
    <scope>NUCLEOTIDE SEQUENCE [LARGE SCALE GENOMIC DNA]</scope>
    <source>
        <strain evidence="2 3">CNCM I-2494</strain>
    </source>
</reference>
<dbReference type="KEGG" id="bnm:BALAC2494_00709"/>
<organism evidence="2 3">
    <name type="scientific">Bifidobacterium animalis subsp. lactis CNCM I-2494</name>
    <dbReference type="NCBI Taxonomy" id="1042403"/>
    <lineage>
        <taxon>Bacteria</taxon>
        <taxon>Bacillati</taxon>
        <taxon>Actinomycetota</taxon>
        <taxon>Actinomycetes</taxon>
        <taxon>Bifidobacteriales</taxon>
        <taxon>Bifidobacteriaceae</taxon>
        <taxon>Bifidobacterium</taxon>
    </lineage>
</organism>
<evidence type="ECO:0000313" key="2">
    <source>
        <dbReference type="EMBL" id="AEK29876.1"/>
    </source>
</evidence>
<feature type="compositionally biased region" description="Basic residues" evidence="1">
    <location>
        <begin position="70"/>
        <end position="91"/>
    </location>
</feature>
<feature type="region of interest" description="Disordered" evidence="1">
    <location>
        <begin position="64"/>
        <end position="143"/>
    </location>
</feature>
<feature type="compositionally biased region" description="Polar residues" evidence="1">
    <location>
        <begin position="111"/>
        <end position="122"/>
    </location>
</feature>
<dbReference type="Proteomes" id="UP000008394">
    <property type="component" value="Chromosome"/>
</dbReference>
<name>A0A806FN08_BIFAN</name>
<accession>A0A806FN08</accession>
<protein>
    <submittedName>
        <fullName evidence="2">Uncharacterized protein</fullName>
    </submittedName>
</protein>
<sequence>MSCLQIPSRVGHREPRSNAMLANLVSWRYCRQTATCRLEIEIAKTTPHTDTTCRVEIEHAKDNTANRSQHAIRRLRLQERHSRHTRNRRHPNTIATLETGASPKEPGIQSPHGNTHTPTQRRNGNETDDEKYPRLRAPHTITT</sequence>
<evidence type="ECO:0000313" key="3">
    <source>
        <dbReference type="Proteomes" id="UP000008394"/>
    </source>
</evidence>
<dbReference type="EMBL" id="CP002915">
    <property type="protein sequence ID" value="AEK29876.1"/>
    <property type="molecule type" value="Genomic_DNA"/>
</dbReference>